<gene>
    <name evidence="4" type="ORF">SAMN06295920_11545</name>
</gene>
<dbReference type="Proteomes" id="UP000189818">
    <property type="component" value="Unassembled WGS sequence"/>
</dbReference>
<evidence type="ECO:0000313" key="5">
    <source>
        <dbReference type="Proteomes" id="UP000189818"/>
    </source>
</evidence>
<protein>
    <submittedName>
        <fullName evidence="4">Enoyl-CoA hydratase</fullName>
    </submittedName>
</protein>
<dbReference type="InterPro" id="IPR018376">
    <property type="entry name" value="Enoyl-CoA_hyd/isom_CS"/>
</dbReference>
<dbReference type="FunFam" id="1.10.12.10:FF:000001">
    <property type="entry name" value="Probable enoyl-CoA hydratase, mitochondrial"/>
    <property type="match status" value="1"/>
</dbReference>
<dbReference type="FunFam" id="3.90.226.10:FF:000009">
    <property type="entry name" value="Carnitinyl-CoA dehydratase"/>
    <property type="match status" value="1"/>
</dbReference>
<reference evidence="5" key="1">
    <citation type="submission" date="2017-02" db="EMBL/GenBank/DDBJ databases">
        <authorList>
            <person name="Varghese N."/>
            <person name="Submissions S."/>
        </authorList>
    </citation>
    <scope>NUCLEOTIDE SEQUENCE [LARGE SCALE GENOMIC DNA]</scope>
    <source>
        <strain evidence="5">UM2</strain>
    </source>
</reference>
<evidence type="ECO:0000256" key="3">
    <source>
        <dbReference type="RuleBase" id="RU003707"/>
    </source>
</evidence>
<evidence type="ECO:0000256" key="2">
    <source>
        <dbReference type="ARBA" id="ARBA00023239"/>
    </source>
</evidence>
<dbReference type="CDD" id="cd06558">
    <property type="entry name" value="crotonase-like"/>
    <property type="match status" value="1"/>
</dbReference>
<dbReference type="InterPro" id="IPR014748">
    <property type="entry name" value="Enoyl-CoA_hydra_C"/>
</dbReference>
<dbReference type="OrthoDB" id="9802898at2"/>
<dbReference type="GO" id="GO:0016836">
    <property type="term" value="F:hydro-lyase activity"/>
    <property type="evidence" value="ECO:0007669"/>
    <property type="project" value="UniProtKB-ARBA"/>
</dbReference>
<comment type="similarity">
    <text evidence="1 3">Belongs to the enoyl-CoA hydratase/isomerase family.</text>
</comment>
<dbReference type="Gene3D" id="3.90.226.10">
    <property type="entry name" value="2-enoyl-CoA Hydratase, Chain A, domain 1"/>
    <property type="match status" value="1"/>
</dbReference>
<dbReference type="RefSeq" id="WP_079650721.1">
    <property type="nucleotide sequence ID" value="NZ_FUYM01000015.1"/>
</dbReference>
<evidence type="ECO:0000313" key="4">
    <source>
        <dbReference type="EMBL" id="SKC08414.1"/>
    </source>
</evidence>
<dbReference type="SUPFAM" id="SSF52096">
    <property type="entry name" value="ClpP/crotonase"/>
    <property type="match status" value="1"/>
</dbReference>
<keyword evidence="5" id="KW-1185">Reference proteome</keyword>
<organism evidence="4 5">
    <name type="scientific">Rhizorhabdus histidinilytica</name>
    <dbReference type="NCBI Taxonomy" id="439228"/>
    <lineage>
        <taxon>Bacteria</taxon>
        <taxon>Pseudomonadati</taxon>
        <taxon>Pseudomonadota</taxon>
        <taxon>Alphaproteobacteria</taxon>
        <taxon>Sphingomonadales</taxon>
        <taxon>Sphingomonadaceae</taxon>
        <taxon>Rhizorhabdus</taxon>
    </lineage>
</organism>
<proteinExistence type="inferred from homology"/>
<dbReference type="GO" id="GO:0006635">
    <property type="term" value="P:fatty acid beta-oxidation"/>
    <property type="evidence" value="ECO:0007669"/>
    <property type="project" value="TreeGrafter"/>
</dbReference>
<dbReference type="InterPro" id="IPR029045">
    <property type="entry name" value="ClpP/crotonase-like_dom_sf"/>
</dbReference>
<dbReference type="AlphaFoldDB" id="A0A1T5GIY6"/>
<dbReference type="PROSITE" id="PS00166">
    <property type="entry name" value="ENOYL_COA_HYDRATASE"/>
    <property type="match status" value="1"/>
</dbReference>
<dbReference type="InterPro" id="IPR001753">
    <property type="entry name" value="Enoyl-CoA_hydra/iso"/>
</dbReference>
<name>A0A1T5GIY6_9SPHN</name>
<evidence type="ECO:0000256" key="1">
    <source>
        <dbReference type="ARBA" id="ARBA00005254"/>
    </source>
</evidence>
<dbReference type="Gene3D" id="1.10.12.10">
    <property type="entry name" value="Lyase 2-enoyl-coa Hydratase, Chain A, domain 2"/>
    <property type="match status" value="1"/>
</dbReference>
<dbReference type="EMBL" id="FUYM01000015">
    <property type="protein sequence ID" value="SKC08414.1"/>
    <property type="molecule type" value="Genomic_DNA"/>
</dbReference>
<accession>A0A1T5GIY6</accession>
<sequence length="259" mass="27241">MPDPQDLLVERPAEGVLLLRLNRPERRNALATPLLRAVADAIETAEGDDGVRVVVITGSDTLFAAGADIGELAASGADDPIETPRYLAWAAIRAFSKPLIAAVEGWCLGAGAELMMCADIVIAAKGAKIGQPETNLGIIPGAGGTATLPRRIGHARAMHMVLTGEPIGAEEAHAIGLIARLTEQGQALDDALALAAKLAMRAPLALRAAKASIRDAEHLDEAAHLRSERVRFIELLGTADKAEGIAAFREKRAPNWQGR</sequence>
<dbReference type="PANTHER" id="PTHR11941:SF54">
    <property type="entry name" value="ENOYL-COA HYDRATASE, MITOCHONDRIAL"/>
    <property type="match status" value="1"/>
</dbReference>
<dbReference type="STRING" id="439228.SAMN06295920_11545"/>
<keyword evidence="2" id="KW-0456">Lyase</keyword>
<dbReference type="PANTHER" id="PTHR11941">
    <property type="entry name" value="ENOYL-COA HYDRATASE-RELATED"/>
    <property type="match status" value="1"/>
</dbReference>
<dbReference type="Pfam" id="PF00378">
    <property type="entry name" value="ECH_1"/>
    <property type="match status" value="1"/>
</dbReference>